<dbReference type="Pfam" id="PF00251">
    <property type="entry name" value="Glyco_hydro_32N"/>
    <property type="match status" value="1"/>
</dbReference>
<comment type="caution">
    <text evidence="12">The sequence shown here is derived from an EMBL/GenBank/DDBJ whole genome shotgun (WGS) entry which is preliminary data.</text>
</comment>
<dbReference type="SMART" id="SM00640">
    <property type="entry name" value="Glyco_32"/>
    <property type="match status" value="1"/>
</dbReference>
<dbReference type="Gene3D" id="2.60.120.560">
    <property type="entry name" value="Exo-inulinase, domain 1"/>
    <property type="match status" value="1"/>
</dbReference>
<dbReference type="SUPFAM" id="SSF75005">
    <property type="entry name" value="Arabinanase/levansucrase/invertase"/>
    <property type="match status" value="1"/>
</dbReference>
<dbReference type="InterPro" id="IPR001362">
    <property type="entry name" value="Glyco_hydro_32"/>
</dbReference>
<proteinExistence type="inferred from homology"/>
<dbReference type="InterPro" id="IPR006232">
    <property type="entry name" value="Suc6P_hydrolase"/>
</dbReference>
<sequence>MSDCSVQNIPAVQANVGEVNPQYRLNYHLMGERGWINDPNGFIFYDGKFHLFYQHNPYDSVWGPMHWGHAVSADLVSWEYLPIALTPDMPYDKDGCFSGSAIEKDGKLYLIYTGHVTKPSEGGIDFVQQQCVAVSNDAITFHKLAQNPVVRTEDIPNLASKRDFRDPKVNFINGEYFMVLGSNDGAGRGQALLYTSADLIHWRFRNILAKSDGTLGDNWECPDLFPSGNSFVFMVSPQNVDPDVYQNTNTSVCMVGDLDVENGTFISKYACRMDYGFDFYAPQSTVDSNGRRIVVAWMNAWGSENPTHTLRHGWAGAMTLPREVVIRRGSICFQPISEIEQYRRNPFTMRAFELEGTVSLPVGGDSYELVLSLEPKDAAEVGLKLRVGDGEETLIYYVSNESTVVFDRNQSGIGPKGVARAPVKLDNGSLTLRVFVDRCSVEVFLGEGETVMTGLIYPSEQSTGIESFAKGTAFVRDLRKWDLKI</sequence>
<feature type="domain" description="Glycosyl hydrolase family 32 C-terminal" evidence="11">
    <location>
        <begin position="338"/>
        <end position="481"/>
    </location>
</feature>
<dbReference type="SUPFAM" id="SSF49899">
    <property type="entry name" value="Concanavalin A-like lectins/glucanases"/>
    <property type="match status" value="1"/>
</dbReference>
<dbReference type="InterPro" id="IPR013148">
    <property type="entry name" value="Glyco_hydro_32_N"/>
</dbReference>
<comment type="pathway">
    <text evidence="1 9">Glycan biosynthesis; sucrose metabolism.</text>
</comment>
<dbReference type="InterPro" id="IPR013189">
    <property type="entry name" value="Glyco_hydro_32_C"/>
</dbReference>
<accession>A0A4R8LCJ7</accession>
<keyword evidence="6 8" id="KW-0326">Glycosidase</keyword>
<comment type="similarity">
    <text evidence="2 8">Belongs to the glycosyl hydrolase 32 family.</text>
</comment>
<dbReference type="OrthoDB" id="9759709at2"/>
<dbReference type="InterPro" id="IPR051214">
    <property type="entry name" value="GH32_Enzymes"/>
</dbReference>
<comment type="subcellular location">
    <subcellularLocation>
        <location evidence="9">Cytoplasm</location>
    </subcellularLocation>
</comment>
<evidence type="ECO:0000256" key="7">
    <source>
        <dbReference type="ARBA" id="ARBA00033367"/>
    </source>
</evidence>
<dbReference type="EC" id="3.2.1.26" evidence="3 8"/>
<dbReference type="AlphaFoldDB" id="A0A4R8LCJ7"/>
<keyword evidence="5 8" id="KW-0378">Hydrolase</keyword>
<dbReference type="InterPro" id="IPR013320">
    <property type="entry name" value="ConA-like_dom_sf"/>
</dbReference>
<evidence type="ECO:0000256" key="1">
    <source>
        <dbReference type="ARBA" id="ARBA00004914"/>
    </source>
</evidence>
<dbReference type="NCBIfam" id="TIGR01322">
    <property type="entry name" value="scrB_fam"/>
    <property type="match status" value="1"/>
</dbReference>
<dbReference type="CDD" id="cd08996">
    <property type="entry name" value="GH32_FFase"/>
    <property type="match status" value="1"/>
</dbReference>
<dbReference type="Pfam" id="PF08244">
    <property type="entry name" value="Glyco_hydro_32C"/>
    <property type="match status" value="1"/>
</dbReference>
<dbReference type="EMBL" id="SORF01000023">
    <property type="protein sequence ID" value="TDY40245.1"/>
    <property type="molecule type" value="Genomic_DNA"/>
</dbReference>
<dbReference type="GO" id="GO:0005985">
    <property type="term" value="P:sucrose metabolic process"/>
    <property type="evidence" value="ECO:0007669"/>
    <property type="project" value="UniProtKB-UniPathway"/>
</dbReference>
<protein>
    <recommendedName>
        <fullName evidence="4 8">Sucrose-6-phosphate hydrolase</fullName>
        <ecNumber evidence="3 8">3.2.1.26</ecNumber>
    </recommendedName>
    <alternativeName>
        <fullName evidence="7 9">Invertase</fullName>
    </alternativeName>
</protein>
<evidence type="ECO:0000256" key="3">
    <source>
        <dbReference type="ARBA" id="ARBA00012758"/>
    </source>
</evidence>
<comment type="catalytic activity">
    <reaction evidence="8">
        <text>Hydrolysis of terminal non-reducing beta-D-fructofuranoside residues in beta-D-fructofuranosides.</text>
        <dbReference type="EC" id="3.2.1.26"/>
    </reaction>
</comment>
<dbReference type="UniPathway" id="UPA00238"/>
<keyword evidence="9" id="KW-0119">Carbohydrate metabolism</keyword>
<evidence type="ECO:0000313" key="13">
    <source>
        <dbReference type="Proteomes" id="UP000294581"/>
    </source>
</evidence>
<evidence type="ECO:0000256" key="6">
    <source>
        <dbReference type="ARBA" id="ARBA00023295"/>
    </source>
</evidence>
<organism evidence="12 13">
    <name type="scientific">Alicyclobacillus sacchari</name>
    <dbReference type="NCBI Taxonomy" id="392010"/>
    <lineage>
        <taxon>Bacteria</taxon>
        <taxon>Bacillati</taxon>
        <taxon>Bacillota</taxon>
        <taxon>Bacilli</taxon>
        <taxon>Bacillales</taxon>
        <taxon>Alicyclobacillaceae</taxon>
        <taxon>Alicyclobacillus</taxon>
    </lineage>
</organism>
<dbReference type="InterPro" id="IPR023296">
    <property type="entry name" value="Glyco_hydro_beta-prop_sf"/>
</dbReference>
<evidence type="ECO:0000256" key="4">
    <source>
        <dbReference type="ARBA" id="ARBA00019623"/>
    </source>
</evidence>
<keyword evidence="13" id="KW-1185">Reference proteome</keyword>
<name>A0A4R8LCJ7_9BACL</name>
<gene>
    <name evidence="12" type="ORF">C7445_12316</name>
</gene>
<evidence type="ECO:0000256" key="2">
    <source>
        <dbReference type="ARBA" id="ARBA00009902"/>
    </source>
</evidence>
<feature type="domain" description="Glycosyl hydrolase family 32 N-terminal" evidence="10">
    <location>
        <begin position="28"/>
        <end position="335"/>
    </location>
</feature>
<dbReference type="Gene3D" id="2.115.10.20">
    <property type="entry name" value="Glycosyl hydrolase domain, family 43"/>
    <property type="match status" value="1"/>
</dbReference>
<dbReference type="RefSeq" id="WP_134161136.1">
    <property type="nucleotide sequence ID" value="NZ_BSUS01000003.1"/>
</dbReference>
<keyword evidence="9" id="KW-0963">Cytoplasm</keyword>
<dbReference type="PANTHER" id="PTHR43101">
    <property type="entry name" value="BETA-FRUCTOSIDASE"/>
    <property type="match status" value="1"/>
</dbReference>
<comment type="function">
    <text evidence="9">Enables the bacterium to metabolize sucrose as a sole carbon source.</text>
</comment>
<evidence type="ECO:0000313" key="12">
    <source>
        <dbReference type="EMBL" id="TDY40245.1"/>
    </source>
</evidence>
<dbReference type="GO" id="GO:0005737">
    <property type="term" value="C:cytoplasm"/>
    <property type="evidence" value="ECO:0007669"/>
    <property type="project" value="UniProtKB-SubCell"/>
</dbReference>
<evidence type="ECO:0000259" key="11">
    <source>
        <dbReference type="Pfam" id="PF08244"/>
    </source>
</evidence>
<dbReference type="GO" id="GO:0004564">
    <property type="term" value="F:beta-fructofuranosidase activity"/>
    <property type="evidence" value="ECO:0007669"/>
    <property type="project" value="UniProtKB-EC"/>
</dbReference>
<evidence type="ECO:0000256" key="9">
    <source>
        <dbReference type="RuleBase" id="RU365015"/>
    </source>
</evidence>
<evidence type="ECO:0000256" key="5">
    <source>
        <dbReference type="ARBA" id="ARBA00022801"/>
    </source>
</evidence>
<dbReference type="PANTHER" id="PTHR43101:SF1">
    <property type="entry name" value="BETA-FRUCTOSIDASE"/>
    <property type="match status" value="1"/>
</dbReference>
<dbReference type="Proteomes" id="UP000294581">
    <property type="component" value="Unassembled WGS sequence"/>
</dbReference>
<evidence type="ECO:0000256" key="8">
    <source>
        <dbReference type="RuleBase" id="RU362110"/>
    </source>
</evidence>
<reference evidence="12 13" key="1">
    <citation type="submission" date="2019-03" db="EMBL/GenBank/DDBJ databases">
        <title>Genomic Encyclopedia of Type Strains, Phase IV (KMG-IV): sequencing the most valuable type-strain genomes for metagenomic binning, comparative biology and taxonomic classification.</title>
        <authorList>
            <person name="Goeker M."/>
        </authorList>
    </citation>
    <scope>NUCLEOTIDE SEQUENCE [LARGE SCALE GENOMIC DNA]</scope>
    <source>
        <strain evidence="12 13">DSM 17974</strain>
    </source>
</reference>
<evidence type="ECO:0000259" key="10">
    <source>
        <dbReference type="Pfam" id="PF00251"/>
    </source>
</evidence>